<dbReference type="Gene3D" id="3.40.50.850">
    <property type="entry name" value="Isochorismatase-like"/>
    <property type="match status" value="1"/>
</dbReference>
<protein>
    <submittedName>
        <fullName evidence="4">Nicotinamidase</fullName>
    </submittedName>
</protein>
<reference evidence="4" key="1">
    <citation type="submission" date="2022-10" db="EMBL/GenBank/DDBJ databases">
        <title>Culturing micro-colonial fungi from biological soil crusts in the Mojave desert and describing Neophaeococcomyces mojavensis, and introducing the new genera and species Taxawa tesnikishii.</title>
        <authorList>
            <person name="Kurbessoian T."/>
            <person name="Stajich J.E."/>
        </authorList>
    </citation>
    <scope>NUCLEOTIDE SEQUENCE</scope>
    <source>
        <strain evidence="4">TK_41</strain>
    </source>
</reference>
<gene>
    <name evidence="4" type="primary">entB1</name>
    <name evidence="4" type="ORF">H2200_005351</name>
</gene>
<dbReference type="PANTHER" id="PTHR43540">
    <property type="entry name" value="PEROXYUREIDOACRYLATE/UREIDOACRYLATE AMIDOHYDROLASE-RELATED"/>
    <property type="match status" value="1"/>
</dbReference>
<dbReference type="SUPFAM" id="SSF52499">
    <property type="entry name" value="Isochorismatase-like hydrolases"/>
    <property type="match status" value="1"/>
</dbReference>
<dbReference type="InterPro" id="IPR036380">
    <property type="entry name" value="Isochorismatase-like_sf"/>
</dbReference>
<dbReference type="GO" id="GO:0016787">
    <property type="term" value="F:hydrolase activity"/>
    <property type="evidence" value="ECO:0007669"/>
    <property type="project" value="UniProtKB-KW"/>
</dbReference>
<comment type="similarity">
    <text evidence="1">Belongs to the isochorismatase family.</text>
</comment>
<name>A0AA39CIV2_9EURO</name>
<keyword evidence="5" id="KW-1185">Reference proteome</keyword>
<comment type="caution">
    <text evidence="4">The sequence shown here is derived from an EMBL/GenBank/DDBJ whole genome shotgun (WGS) entry which is preliminary data.</text>
</comment>
<evidence type="ECO:0000256" key="1">
    <source>
        <dbReference type="ARBA" id="ARBA00006336"/>
    </source>
</evidence>
<feature type="domain" description="Isochorismatase-like" evidence="3">
    <location>
        <begin position="9"/>
        <end position="161"/>
    </location>
</feature>
<dbReference type="InterPro" id="IPR000868">
    <property type="entry name" value="Isochorismatase-like_dom"/>
</dbReference>
<dbReference type="PANTHER" id="PTHR43540:SF1">
    <property type="entry name" value="ISOCHORISMATASE HYDROLASE"/>
    <property type="match status" value="1"/>
</dbReference>
<evidence type="ECO:0000313" key="4">
    <source>
        <dbReference type="EMBL" id="KAJ9610574.1"/>
    </source>
</evidence>
<evidence type="ECO:0000259" key="3">
    <source>
        <dbReference type="Pfam" id="PF00857"/>
    </source>
</evidence>
<dbReference type="AlphaFoldDB" id="A0AA39CIV2"/>
<evidence type="ECO:0000313" key="5">
    <source>
        <dbReference type="Proteomes" id="UP001172673"/>
    </source>
</evidence>
<evidence type="ECO:0000256" key="2">
    <source>
        <dbReference type="ARBA" id="ARBA00022801"/>
    </source>
</evidence>
<sequence length="186" mass="20016">MGSTSEDPVLLVIDLQAGLVDPPAEAGPRSTPNLTTNVPKILDHFRQQKWPVIHINHDDFDPEHHLNKDRYPVAFAPHACSAPIEGEPMLHKQTGSAFVDPKLGLADKISSLGGPNADVVIIGMDGAQCVNDNTRSANDLGFKVTVIADACATFGMEDYRDPTRQIGAEETHTAAISILKNGFRGL</sequence>
<dbReference type="Proteomes" id="UP001172673">
    <property type="component" value="Unassembled WGS sequence"/>
</dbReference>
<dbReference type="InterPro" id="IPR050272">
    <property type="entry name" value="Isochorismatase-like_hydrls"/>
</dbReference>
<dbReference type="Pfam" id="PF00857">
    <property type="entry name" value="Isochorismatase"/>
    <property type="match status" value="1"/>
</dbReference>
<accession>A0AA39CIV2</accession>
<dbReference type="EMBL" id="JAPDRK010000007">
    <property type="protein sequence ID" value="KAJ9610574.1"/>
    <property type="molecule type" value="Genomic_DNA"/>
</dbReference>
<organism evidence="4 5">
    <name type="scientific">Cladophialophora chaetospira</name>
    <dbReference type="NCBI Taxonomy" id="386627"/>
    <lineage>
        <taxon>Eukaryota</taxon>
        <taxon>Fungi</taxon>
        <taxon>Dikarya</taxon>
        <taxon>Ascomycota</taxon>
        <taxon>Pezizomycotina</taxon>
        <taxon>Eurotiomycetes</taxon>
        <taxon>Chaetothyriomycetidae</taxon>
        <taxon>Chaetothyriales</taxon>
        <taxon>Herpotrichiellaceae</taxon>
        <taxon>Cladophialophora</taxon>
    </lineage>
</organism>
<proteinExistence type="inferred from homology"/>
<keyword evidence="2" id="KW-0378">Hydrolase</keyword>